<reference evidence="1 2" key="1">
    <citation type="submission" date="2018-07" db="EMBL/GenBank/DDBJ databases">
        <title>Genomic Encyclopedia of Type Strains, Phase III (KMG-III): the genomes of soil and plant-associated and newly described type strains.</title>
        <authorList>
            <person name="Whitman W."/>
        </authorList>
    </citation>
    <scope>NUCLEOTIDE SEQUENCE [LARGE SCALE GENOMIC DNA]</scope>
    <source>
        <strain evidence="1 2">CECT 8488</strain>
    </source>
</reference>
<organism evidence="1 2">
    <name type="scientific">Aestuariispira insulae</name>
    <dbReference type="NCBI Taxonomy" id="1461337"/>
    <lineage>
        <taxon>Bacteria</taxon>
        <taxon>Pseudomonadati</taxon>
        <taxon>Pseudomonadota</taxon>
        <taxon>Alphaproteobacteria</taxon>
        <taxon>Rhodospirillales</taxon>
        <taxon>Kiloniellaceae</taxon>
        <taxon>Aestuariispira</taxon>
    </lineage>
</organism>
<dbReference type="Proteomes" id="UP000256845">
    <property type="component" value="Unassembled WGS sequence"/>
</dbReference>
<dbReference type="EMBL" id="QRDW01000018">
    <property type="protein sequence ID" value="RED43779.1"/>
    <property type="molecule type" value="Genomic_DNA"/>
</dbReference>
<accession>A0A3D9H2Q1</accession>
<keyword evidence="2" id="KW-1185">Reference proteome</keyword>
<evidence type="ECO:0000313" key="2">
    <source>
        <dbReference type="Proteomes" id="UP000256845"/>
    </source>
</evidence>
<sequence>MCFDGLVRTVIKTGNSHSFKEAVSDQIATTSSKVMYICLLFLYN</sequence>
<protein>
    <submittedName>
        <fullName evidence="1">Uncharacterized protein</fullName>
    </submittedName>
</protein>
<comment type="caution">
    <text evidence="1">The sequence shown here is derived from an EMBL/GenBank/DDBJ whole genome shotgun (WGS) entry which is preliminary data.</text>
</comment>
<gene>
    <name evidence="1" type="ORF">DFP90_1181</name>
</gene>
<proteinExistence type="predicted"/>
<evidence type="ECO:0000313" key="1">
    <source>
        <dbReference type="EMBL" id="RED43779.1"/>
    </source>
</evidence>
<dbReference type="AlphaFoldDB" id="A0A3D9H2Q1"/>
<name>A0A3D9H2Q1_9PROT</name>